<sequence length="183" mass="20440">MASLKDDAWPEADPYKTSAMKRQGFHPYRNLLTLIQQSAVFSKPLAFSRARKTTANEPAEIKMLYLFQVGNWLFLCFGALLLACGIAVILLCRIQSLAFTRHQRRTGSGRRRTRPCRREPLPVWTVDAIDPSFRPPPTYYEAIHCSPHAPGNSGQTAVTQPASVTRPPPYTATAPSPQRTTDV</sequence>
<evidence type="ECO:0000256" key="2">
    <source>
        <dbReference type="SAM" id="Phobius"/>
    </source>
</evidence>
<evidence type="ECO:0000313" key="3">
    <source>
        <dbReference type="EMBL" id="VDD89565.1"/>
    </source>
</evidence>
<gene>
    <name evidence="3" type="ORF">EVEC_LOCUS4316</name>
</gene>
<dbReference type="WBParaSite" id="EVEC_0000460801-mRNA-1">
    <property type="protein sequence ID" value="EVEC_0000460801-mRNA-1"/>
    <property type="gene ID" value="EVEC_0000460801"/>
</dbReference>
<feature type="transmembrane region" description="Helical" evidence="2">
    <location>
        <begin position="72"/>
        <end position="94"/>
    </location>
</feature>
<accession>A0A0N4V3H8</accession>
<reference evidence="5" key="1">
    <citation type="submission" date="2017-02" db="UniProtKB">
        <authorList>
            <consortium name="WormBaseParasite"/>
        </authorList>
    </citation>
    <scope>IDENTIFICATION</scope>
</reference>
<feature type="compositionally biased region" description="Polar residues" evidence="1">
    <location>
        <begin position="173"/>
        <end position="183"/>
    </location>
</feature>
<dbReference type="Proteomes" id="UP000274131">
    <property type="component" value="Unassembled WGS sequence"/>
</dbReference>
<keyword evidence="4" id="KW-1185">Reference proteome</keyword>
<dbReference type="AlphaFoldDB" id="A0A0N4V3H8"/>
<feature type="region of interest" description="Disordered" evidence="1">
    <location>
        <begin position="151"/>
        <end position="183"/>
    </location>
</feature>
<keyword evidence="2" id="KW-0472">Membrane</keyword>
<feature type="compositionally biased region" description="Polar residues" evidence="1">
    <location>
        <begin position="152"/>
        <end position="163"/>
    </location>
</feature>
<proteinExistence type="predicted"/>
<keyword evidence="2" id="KW-1133">Transmembrane helix</keyword>
<organism evidence="5">
    <name type="scientific">Enterobius vermicularis</name>
    <name type="common">Human pinworm</name>
    <dbReference type="NCBI Taxonomy" id="51028"/>
    <lineage>
        <taxon>Eukaryota</taxon>
        <taxon>Metazoa</taxon>
        <taxon>Ecdysozoa</taxon>
        <taxon>Nematoda</taxon>
        <taxon>Chromadorea</taxon>
        <taxon>Rhabditida</taxon>
        <taxon>Spirurina</taxon>
        <taxon>Oxyuridomorpha</taxon>
        <taxon>Oxyuroidea</taxon>
        <taxon>Oxyuridae</taxon>
        <taxon>Enterobius</taxon>
    </lineage>
</organism>
<name>A0A0N4V3H8_ENTVE</name>
<evidence type="ECO:0000313" key="5">
    <source>
        <dbReference type="WBParaSite" id="EVEC_0000460801-mRNA-1"/>
    </source>
</evidence>
<protein>
    <submittedName>
        <fullName evidence="3 5">Uncharacterized protein</fullName>
    </submittedName>
</protein>
<evidence type="ECO:0000313" key="4">
    <source>
        <dbReference type="Proteomes" id="UP000274131"/>
    </source>
</evidence>
<keyword evidence="2" id="KW-0812">Transmembrane</keyword>
<reference evidence="3 4" key="2">
    <citation type="submission" date="2018-10" db="EMBL/GenBank/DDBJ databases">
        <authorList>
            <consortium name="Pathogen Informatics"/>
        </authorList>
    </citation>
    <scope>NUCLEOTIDE SEQUENCE [LARGE SCALE GENOMIC DNA]</scope>
</reference>
<dbReference type="EMBL" id="UXUI01007822">
    <property type="protein sequence ID" value="VDD89565.1"/>
    <property type="molecule type" value="Genomic_DNA"/>
</dbReference>
<evidence type="ECO:0000256" key="1">
    <source>
        <dbReference type="SAM" id="MobiDB-lite"/>
    </source>
</evidence>